<evidence type="ECO:0000313" key="3">
    <source>
        <dbReference type="EMBL" id="RZO19319.1"/>
    </source>
</evidence>
<dbReference type="SUPFAM" id="SSF53218">
    <property type="entry name" value="Molybdenum cofactor biosynthesis proteins"/>
    <property type="match status" value="1"/>
</dbReference>
<proteinExistence type="inferred from homology"/>
<feature type="non-terminal residue" evidence="3">
    <location>
        <position position="213"/>
    </location>
</feature>
<dbReference type="InterPro" id="IPR038987">
    <property type="entry name" value="MoeA-like"/>
</dbReference>
<dbReference type="InterPro" id="IPR036425">
    <property type="entry name" value="MoaB/Mog-like_dom_sf"/>
</dbReference>
<comment type="cofactor">
    <cofactor evidence="1">
        <name>Mg(2+)</name>
        <dbReference type="ChEBI" id="CHEBI:18420"/>
    </cofactor>
</comment>
<dbReference type="SUPFAM" id="SSF63882">
    <property type="entry name" value="MoeA N-terminal region -like"/>
    <property type="match status" value="1"/>
</dbReference>
<organism evidence="3 4">
    <name type="scientific">SAR92 clade bacterium</name>
    <dbReference type="NCBI Taxonomy" id="2315479"/>
    <lineage>
        <taxon>Bacteria</taxon>
        <taxon>Pseudomonadati</taxon>
        <taxon>Pseudomonadota</taxon>
        <taxon>Gammaproteobacteria</taxon>
        <taxon>Cellvibrionales</taxon>
        <taxon>Porticoccaceae</taxon>
        <taxon>SAR92 clade</taxon>
    </lineage>
</organism>
<evidence type="ECO:0000256" key="1">
    <source>
        <dbReference type="RuleBase" id="RU365090"/>
    </source>
</evidence>
<comment type="caution">
    <text evidence="3">The sequence shown here is derived from an EMBL/GenBank/DDBJ whole genome shotgun (WGS) entry which is preliminary data.</text>
</comment>
<keyword evidence="1" id="KW-0500">Molybdenum</keyword>
<dbReference type="EMBL" id="SHBP01000013">
    <property type="protein sequence ID" value="RZO19319.1"/>
    <property type="molecule type" value="Genomic_DNA"/>
</dbReference>
<dbReference type="PANTHER" id="PTHR10192:SF5">
    <property type="entry name" value="GEPHYRIN"/>
    <property type="match status" value="1"/>
</dbReference>
<dbReference type="InterPro" id="IPR036135">
    <property type="entry name" value="MoeA_linker/N_sf"/>
</dbReference>
<reference evidence="3 4" key="1">
    <citation type="submission" date="2019-02" db="EMBL/GenBank/DDBJ databases">
        <title>Prokaryotic population dynamics and viral predation in marine succession experiment using metagenomics: the confinement effect.</title>
        <authorList>
            <person name="Haro-Moreno J.M."/>
            <person name="Rodriguez-Valera F."/>
            <person name="Lopez-Perez M."/>
        </authorList>
    </citation>
    <scope>NUCLEOTIDE SEQUENCE [LARGE SCALE GENOMIC DNA]</scope>
    <source>
        <strain evidence="3">MED-G170</strain>
    </source>
</reference>
<evidence type="ECO:0000259" key="2">
    <source>
        <dbReference type="Pfam" id="PF03453"/>
    </source>
</evidence>
<dbReference type="GO" id="GO:0046872">
    <property type="term" value="F:metal ion binding"/>
    <property type="evidence" value="ECO:0007669"/>
    <property type="project" value="UniProtKB-UniRule"/>
</dbReference>
<dbReference type="UniPathway" id="UPA00344"/>
<comment type="catalytic activity">
    <reaction evidence="1">
        <text>adenylyl-molybdopterin + molybdate = Mo-molybdopterin + AMP + H(+)</text>
        <dbReference type="Rhea" id="RHEA:35047"/>
        <dbReference type="ChEBI" id="CHEBI:15378"/>
        <dbReference type="ChEBI" id="CHEBI:36264"/>
        <dbReference type="ChEBI" id="CHEBI:62727"/>
        <dbReference type="ChEBI" id="CHEBI:71302"/>
        <dbReference type="ChEBI" id="CHEBI:456215"/>
    </reaction>
</comment>
<protein>
    <recommendedName>
        <fullName evidence="1">Molybdopterin molybdenumtransferase</fullName>
        <ecNumber evidence="1">2.10.1.1</ecNumber>
    </recommendedName>
</protein>
<accession>A0A520MDM9</accession>
<dbReference type="Proteomes" id="UP000315889">
    <property type="component" value="Unassembled WGS sequence"/>
</dbReference>
<sequence>MLSVDQAINALIKQSSVLVDVESISVAESSGRVLAEDVIASIDVPPADNSAMDGYTFCYKDASENQFILAVSQRIPAGSSPTRLESGTAARIFTGAEIPEGANCVAMQENCSEIDGSVVLDSKAVIDGNIRPRGQDVASGATILTKGRHIRAAEMGLLASQGINKVSVYQRLKVAVFSTGDELIESGHKLQSGQIYNSNQPMLMGLLKDLDME</sequence>
<gene>
    <name evidence="3" type="ORF">EVB03_08055</name>
</gene>
<evidence type="ECO:0000313" key="4">
    <source>
        <dbReference type="Proteomes" id="UP000315889"/>
    </source>
</evidence>
<comment type="function">
    <text evidence="1">Catalyzes the insertion of molybdate into adenylated molybdopterin with the concomitant release of AMP.</text>
</comment>
<keyword evidence="1" id="KW-0460">Magnesium</keyword>
<dbReference type="CDD" id="cd00887">
    <property type="entry name" value="MoeA"/>
    <property type="match status" value="1"/>
</dbReference>
<dbReference type="GO" id="GO:0006777">
    <property type="term" value="P:Mo-molybdopterin cofactor biosynthetic process"/>
    <property type="evidence" value="ECO:0007669"/>
    <property type="project" value="UniProtKB-UniRule"/>
</dbReference>
<dbReference type="Gene3D" id="3.40.980.10">
    <property type="entry name" value="MoaB/Mog-like domain"/>
    <property type="match status" value="1"/>
</dbReference>
<dbReference type="PANTHER" id="PTHR10192">
    <property type="entry name" value="MOLYBDOPTERIN BIOSYNTHESIS PROTEIN"/>
    <property type="match status" value="1"/>
</dbReference>
<dbReference type="Gene3D" id="3.90.105.10">
    <property type="entry name" value="Molybdopterin biosynthesis moea protein, domain 2"/>
    <property type="match status" value="1"/>
</dbReference>
<name>A0A520MDM9_9GAMM</name>
<dbReference type="EC" id="2.10.1.1" evidence="1"/>
<comment type="pathway">
    <text evidence="1">Cofactor biosynthesis; molybdopterin biosynthesis.</text>
</comment>
<dbReference type="GO" id="GO:0061599">
    <property type="term" value="F:molybdopterin molybdotransferase activity"/>
    <property type="evidence" value="ECO:0007669"/>
    <property type="project" value="UniProtKB-UniRule"/>
</dbReference>
<feature type="domain" description="MoeA N-terminal and linker" evidence="2">
    <location>
        <begin position="2"/>
        <end position="162"/>
    </location>
</feature>
<dbReference type="Pfam" id="PF03453">
    <property type="entry name" value="MoeA_N"/>
    <property type="match status" value="1"/>
</dbReference>
<dbReference type="GO" id="GO:0005829">
    <property type="term" value="C:cytosol"/>
    <property type="evidence" value="ECO:0007669"/>
    <property type="project" value="TreeGrafter"/>
</dbReference>
<dbReference type="Gene3D" id="2.170.190.11">
    <property type="entry name" value="Molybdopterin biosynthesis moea protein, domain 3"/>
    <property type="match status" value="1"/>
</dbReference>
<keyword evidence="1" id="KW-0501">Molybdenum cofactor biosynthesis</keyword>
<dbReference type="InterPro" id="IPR005110">
    <property type="entry name" value="MoeA_linker/N"/>
</dbReference>
<keyword evidence="1 3" id="KW-0808">Transferase</keyword>
<dbReference type="AlphaFoldDB" id="A0A520MDM9"/>
<comment type="similarity">
    <text evidence="1">Belongs to the MoeA family.</text>
</comment>
<keyword evidence="1" id="KW-0479">Metal-binding</keyword>